<dbReference type="SUPFAM" id="SSF48726">
    <property type="entry name" value="Immunoglobulin"/>
    <property type="match status" value="1"/>
</dbReference>
<feature type="signal peptide" evidence="4">
    <location>
        <begin position="1"/>
        <end position="21"/>
    </location>
</feature>
<comment type="similarity">
    <text evidence="1">Belongs to the Izumo family.</text>
</comment>
<name>A0A8D2DG75_SCIVU</name>
<reference evidence="6" key="2">
    <citation type="submission" date="2025-09" db="UniProtKB">
        <authorList>
            <consortium name="Ensembl"/>
        </authorList>
    </citation>
    <scope>IDENTIFICATION</scope>
</reference>
<dbReference type="GO" id="GO:0002080">
    <property type="term" value="C:acrosomal membrane"/>
    <property type="evidence" value="ECO:0007669"/>
    <property type="project" value="TreeGrafter"/>
</dbReference>
<dbReference type="Pfam" id="PF15005">
    <property type="entry name" value="IZUMO"/>
    <property type="match status" value="1"/>
</dbReference>
<evidence type="ECO:0000313" key="7">
    <source>
        <dbReference type="Proteomes" id="UP000694564"/>
    </source>
</evidence>
<dbReference type="OrthoDB" id="9907157at2759"/>
<proteinExistence type="inferred from homology"/>
<dbReference type="InterPro" id="IPR036179">
    <property type="entry name" value="Ig-like_dom_sf"/>
</dbReference>
<evidence type="ECO:0000256" key="2">
    <source>
        <dbReference type="ARBA" id="ARBA00022729"/>
    </source>
</evidence>
<dbReference type="GeneTree" id="ENSGT00390000015014"/>
<evidence type="ECO:0000313" key="6">
    <source>
        <dbReference type="Ensembl" id="ENSSVLP00005025330.1"/>
    </source>
</evidence>
<dbReference type="Proteomes" id="UP000694564">
    <property type="component" value="Chromosome 17"/>
</dbReference>
<dbReference type="Pfam" id="PF16706">
    <property type="entry name" value="Izumo-Ig"/>
    <property type="match status" value="1"/>
</dbReference>
<reference evidence="6" key="1">
    <citation type="submission" date="2025-08" db="UniProtKB">
        <authorList>
            <consortium name="Ensembl"/>
        </authorList>
    </citation>
    <scope>IDENTIFICATION</scope>
</reference>
<dbReference type="GO" id="GO:0005886">
    <property type="term" value="C:plasma membrane"/>
    <property type="evidence" value="ECO:0007669"/>
    <property type="project" value="TreeGrafter"/>
</dbReference>
<accession>A0A8D2DG75</accession>
<dbReference type="AlphaFoldDB" id="A0A8D2DG75"/>
<dbReference type="PANTHER" id="PTHR35540:SF1">
    <property type="entry name" value="IZUMO SPERM-EGG FUSION PROTEIN 1"/>
    <property type="match status" value="1"/>
</dbReference>
<dbReference type="GO" id="GO:0035036">
    <property type="term" value="P:sperm-egg recognition"/>
    <property type="evidence" value="ECO:0007669"/>
    <property type="project" value="InterPro"/>
</dbReference>
<evidence type="ECO:0000259" key="5">
    <source>
        <dbReference type="Pfam" id="PF16706"/>
    </source>
</evidence>
<evidence type="ECO:0000256" key="3">
    <source>
        <dbReference type="SAM" id="MobiDB-lite"/>
    </source>
</evidence>
<dbReference type="GO" id="GO:0007342">
    <property type="term" value="P:fusion of sperm to egg plasma membrane involved in single fertilization"/>
    <property type="evidence" value="ECO:0007669"/>
    <property type="project" value="InterPro"/>
</dbReference>
<dbReference type="InterPro" id="IPR013783">
    <property type="entry name" value="Ig-like_fold"/>
</dbReference>
<keyword evidence="7" id="KW-1185">Reference proteome</keyword>
<feature type="chain" id="PRO_5034028857" description="Izumo protein immunoglobulin domain-containing protein" evidence="4">
    <location>
        <begin position="22"/>
        <end position="243"/>
    </location>
</feature>
<sequence length="243" mass="26423">MGLCFALSLATLACCLLPAGCCVTCSEAVRAALKSLKENYLPGHLDTKLHQKVKESIDKLTLDFKKPDMKGFLGAIGEGRRDLESLVLGKDGLDFAPSGMMLQRMLWCPECNTGNYLCWKSLDCGGKHGTCLELLWHHVSEQLTDYQFFRDWEDGGETLLYKGKNPILIIPSVTSDDTGLYRCELGTQTAGPSTIIRYHVTVLSPNATEESTTNFENEDETAQGETGPPAQGETGPPVQGGGT</sequence>
<dbReference type="PANTHER" id="PTHR35540">
    <property type="entry name" value="IZUMO SPERM-EGG FUSION PROTEIN 1"/>
    <property type="match status" value="1"/>
</dbReference>
<organism evidence="6 7">
    <name type="scientific">Sciurus vulgaris</name>
    <name type="common">Eurasian red squirrel</name>
    <dbReference type="NCBI Taxonomy" id="55149"/>
    <lineage>
        <taxon>Eukaryota</taxon>
        <taxon>Metazoa</taxon>
        <taxon>Chordata</taxon>
        <taxon>Craniata</taxon>
        <taxon>Vertebrata</taxon>
        <taxon>Euteleostomi</taxon>
        <taxon>Mammalia</taxon>
        <taxon>Eutheria</taxon>
        <taxon>Euarchontoglires</taxon>
        <taxon>Glires</taxon>
        <taxon>Rodentia</taxon>
        <taxon>Sciuromorpha</taxon>
        <taxon>Sciuridae</taxon>
        <taxon>Sciurinae</taxon>
        <taxon>Sciurini</taxon>
        <taxon>Sciurus</taxon>
    </lineage>
</organism>
<feature type="region of interest" description="Disordered" evidence="3">
    <location>
        <begin position="207"/>
        <end position="243"/>
    </location>
</feature>
<protein>
    <recommendedName>
        <fullName evidence="5">Izumo protein immunoglobulin domain-containing protein</fullName>
    </recommendedName>
</protein>
<dbReference type="InterPro" id="IPR032699">
    <property type="entry name" value="Izumo-Ig"/>
</dbReference>
<dbReference type="Ensembl" id="ENSSVLT00005028160.1">
    <property type="protein sequence ID" value="ENSSVLP00005025330.1"/>
    <property type="gene ID" value="ENSSVLG00005020054.1"/>
</dbReference>
<evidence type="ECO:0000256" key="4">
    <source>
        <dbReference type="SAM" id="SignalP"/>
    </source>
</evidence>
<keyword evidence="2 4" id="KW-0732">Signal</keyword>
<dbReference type="InterPro" id="IPR032700">
    <property type="entry name" value="IZUMO1"/>
</dbReference>
<dbReference type="GO" id="GO:0005102">
    <property type="term" value="F:signaling receptor binding"/>
    <property type="evidence" value="ECO:0007669"/>
    <property type="project" value="InterPro"/>
</dbReference>
<dbReference type="Gene3D" id="2.60.40.10">
    <property type="entry name" value="Immunoglobulins"/>
    <property type="match status" value="1"/>
</dbReference>
<evidence type="ECO:0000256" key="1">
    <source>
        <dbReference type="ARBA" id="ARBA00009633"/>
    </source>
</evidence>
<feature type="domain" description="Izumo protein immunoglobulin" evidence="5">
    <location>
        <begin position="133"/>
        <end position="204"/>
    </location>
</feature>
<dbReference type="InterPro" id="IPR029389">
    <property type="entry name" value="IZUMO"/>
</dbReference>
<dbReference type="GO" id="GO:0086080">
    <property type="term" value="F:protein binding involved in heterotypic cell-cell adhesion"/>
    <property type="evidence" value="ECO:0007669"/>
    <property type="project" value="TreeGrafter"/>
</dbReference>